<dbReference type="GeneID" id="54564762"/>
<dbReference type="RefSeq" id="XP_033673466.1">
    <property type="nucleotide sequence ID" value="XM_033811490.1"/>
</dbReference>
<name>A0A6A6CZB5_ZASCE</name>
<evidence type="ECO:0000313" key="2">
    <source>
        <dbReference type="Proteomes" id="UP000799537"/>
    </source>
</evidence>
<evidence type="ECO:0000313" key="1">
    <source>
        <dbReference type="EMBL" id="KAF2172577.1"/>
    </source>
</evidence>
<protein>
    <submittedName>
        <fullName evidence="1">Uncharacterized protein</fullName>
    </submittedName>
</protein>
<dbReference type="Proteomes" id="UP000799537">
    <property type="component" value="Unassembled WGS sequence"/>
</dbReference>
<sequence length="122" mass="13935">MLLLNACGSDISERHAVRRKVLLWLLWPPIGGCEEGKRAVRLSSSSHEEPVGRTMAECLCQVPRRRPVMWRFNPMEKALPPLVALQEAFRQTGARDGSEKSLEEWILIRLLNVRFRLLSAMA</sequence>
<gene>
    <name evidence="1" type="ORF">M409DRAFT_50249</name>
</gene>
<accession>A0A6A6CZB5</accession>
<dbReference type="EMBL" id="ML993581">
    <property type="protein sequence ID" value="KAF2172577.1"/>
    <property type="molecule type" value="Genomic_DNA"/>
</dbReference>
<dbReference type="AlphaFoldDB" id="A0A6A6CZB5"/>
<reference evidence="1" key="1">
    <citation type="journal article" date="2020" name="Stud. Mycol.">
        <title>101 Dothideomycetes genomes: a test case for predicting lifestyles and emergence of pathogens.</title>
        <authorList>
            <person name="Haridas S."/>
            <person name="Albert R."/>
            <person name="Binder M."/>
            <person name="Bloem J."/>
            <person name="Labutti K."/>
            <person name="Salamov A."/>
            <person name="Andreopoulos B."/>
            <person name="Baker S."/>
            <person name="Barry K."/>
            <person name="Bills G."/>
            <person name="Bluhm B."/>
            <person name="Cannon C."/>
            <person name="Castanera R."/>
            <person name="Culley D."/>
            <person name="Daum C."/>
            <person name="Ezra D."/>
            <person name="Gonzalez J."/>
            <person name="Henrissat B."/>
            <person name="Kuo A."/>
            <person name="Liang C."/>
            <person name="Lipzen A."/>
            <person name="Lutzoni F."/>
            <person name="Magnuson J."/>
            <person name="Mondo S."/>
            <person name="Nolan M."/>
            <person name="Ohm R."/>
            <person name="Pangilinan J."/>
            <person name="Park H.-J."/>
            <person name="Ramirez L."/>
            <person name="Alfaro M."/>
            <person name="Sun H."/>
            <person name="Tritt A."/>
            <person name="Yoshinaga Y."/>
            <person name="Zwiers L.-H."/>
            <person name="Turgeon B."/>
            <person name="Goodwin S."/>
            <person name="Spatafora J."/>
            <person name="Crous P."/>
            <person name="Grigoriev I."/>
        </authorList>
    </citation>
    <scope>NUCLEOTIDE SEQUENCE</scope>
    <source>
        <strain evidence="1">ATCC 36951</strain>
    </source>
</reference>
<keyword evidence="2" id="KW-1185">Reference proteome</keyword>
<organism evidence="1 2">
    <name type="scientific">Zasmidium cellare ATCC 36951</name>
    <dbReference type="NCBI Taxonomy" id="1080233"/>
    <lineage>
        <taxon>Eukaryota</taxon>
        <taxon>Fungi</taxon>
        <taxon>Dikarya</taxon>
        <taxon>Ascomycota</taxon>
        <taxon>Pezizomycotina</taxon>
        <taxon>Dothideomycetes</taxon>
        <taxon>Dothideomycetidae</taxon>
        <taxon>Mycosphaerellales</taxon>
        <taxon>Mycosphaerellaceae</taxon>
        <taxon>Zasmidium</taxon>
    </lineage>
</organism>
<proteinExistence type="predicted"/>